<reference evidence="1 2" key="1">
    <citation type="journal article" date="2023" name="Science">
        <title>Complex scaffold remodeling in plant triterpene biosynthesis.</title>
        <authorList>
            <person name="De La Pena R."/>
            <person name="Hodgson H."/>
            <person name="Liu J.C."/>
            <person name="Stephenson M.J."/>
            <person name="Martin A.C."/>
            <person name="Owen C."/>
            <person name="Harkess A."/>
            <person name="Leebens-Mack J."/>
            <person name="Jimenez L.E."/>
            <person name="Osbourn A."/>
            <person name="Sattely E.S."/>
        </authorList>
    </citation>
    <scope>NUCLEOTIDE SEQUENCE [LARGE SCALE GENOMIC DNA]</scope>
    <source>
        <strain evidence="2">cv. JPN11</strain>
        <tissue evidence="1">Leaf</tissue>
    </source>
</reference>
<evidence type="ECO:0000313" key="2">
    <source>
        <dbReference type="Proteomes" id="UP001164539"/>
    </source>
</evidence>
<dbReference type="Proteomes" id="UP001164539">
    <property type="component" value="Chromosome 8"/>
</dbReference>
<keyword evidence="2" id="KW-1185">Reference proteome</keyword>
<sequence length="175" mass="19588">MMDFGLIFQARFIAKLLELSKQMPGVLLCSPVSRCNICLEVFNNDSLVIDDVALVFFPGKFQRSKEQYQSLLELIEKHDVVLKSSINGVELLIFSSKSLQANSSGLKFGSFLWGVYHNVDSIQEVPLLTQVHTELSSISSKIKHCLTEAKVEPYSDPDTPPGFPRQAVAYPYSSR</sequence>
<comment type="caution">
    <text evidence="1">The sequence shown here is derived from an EMBL/GenBank/DDBJ whole genome shotgun (WGS) entry which is preliminary data.</text>
</comment>
<proteinExistence type="predicted"/>
<name>A0ACC1XQJ4_MELAZ</name>
<protein>
    <submittedName>
        <fullName evidence="1">RING/FYVE/PHD zinc finger superfamily protein</fullName>
    </submittedName>
</protein>
<accession>A0ACC1XQJ4</accession>
<evidence type="ECO:0000313" key="1">
    <source>
        <dbReference type="EMBL" id="KAJ4713177.1"/>
    </source>
</evidence>
<gene>
    <name evidence="1" type="ORF">OWV82_015305</name>
</gene>
<dbReference type="EMBL" id="CM051401">
    <property type="protein sequence ID" value="KAJ4713177.1"/>
    <property type="molecule type" value="Genomic_DNA"/>
</dbReference>
<organism evidence="1 2">
    <name type="scientific">Melia azedarach</name>
    <name type="common">Chinaberry tree</name>
    <dbReference type="NCBI Taxonomy" id="155640"/>
    <lineage>
        <taxon>Eukaryota</taxon>
        <taxon>Viridiplantae</taxon>
        <taxon>Streptophyta</taxon>
        <taxon>Embryophyta</taxon>
        <taxon>Tracheophyta</taxon>
        <taxon>Spermatophyta</taxon>
        <taxon>Magnoliopsida</taxon>
        <taxon>eudicotyledons</taxon>
        <taxon>Gunneridae</taxon>
        <taxon>Pentapetalae</taxon>
        <taxon>rosids</taxon>
        <taxon>malvids</taxon>
        <taxon>Sapindales</taxon>
        <taxon>Meliaceae</taxon>
        <taxon>Melia</taxon>
    </lineage>
</organism>